<keyword evidence="6" id="KW-0368">Histidine biosynthesis</keyword>
<feature type="modified residue" description="N6-(pyridoxal phosphate)lysine" evidence="6">
    <location>
        <position position="229"/>
    </location>
</feature>
<evidence type="ECO:0000256" key="4">
    <source>
        <dbReference type="ARBA" id="ARBA00022679"/>
    </source>
</evidence>
<reference evidence="8" key="1">
    <citation type="journal article" date="2020" name="mSystems">
        <title>Genome- and Community-Level Interaction Insights into Carbon Utilization and Element Cycling Functions of Hydrothermarchaeota in Hydrothermal Sediment.</title>
        <authorList>
            <person name="Zhou Z."/>
            <person name="Liu Y."/>
            <person name="Xu W."/>
            <person name="Pan J."/>
            <person name="Luo Z.H."/>
            <person name="Li M."/>
        </authorList>
    </citation>
    <scope>NUCLEOTIDE SEQUENCE [LARGE SCALE GENOMIC DNA]</scope>
    <source>
        <strain evidence="8">SpSt-258</strain>
    </source>
</reference>
<keyword evidence="5 6" id="KW-0663">Pyridoxal phosphate</keyword>
<keyword evidence="6" id="KW-0028">Amino-acid biosynthesis</keyword>
<dbReference type="AlphaFoldDB" id="A0A7V1EHD5"/>
<comment type="caution">
    <text evidence="8">The sequence shown here is derived from an EMBL/GenBank/DDBJ whole genome shotgun (WGS) entry which is preliminary data.</text>
</comment>
<dbReference type="InterPro" id="IPR050106">
    <property type="entry name" value="HistidinolP_aminotransfase"/>
</dbReference>
<dbReference type="Gene3D" id="3.90.1150.10">
    <property type="entry name" value="Aspartate Aminotransferase, domain 1"/>
    <property type="match status" value="1"/>
</dbReference>
<evidence type="ECO:0000313" key="8">
    <source>
        <dbReference type="EMBL" id="HDY58440.1"/>
    </source>
</evidence>
<comment type="subunit">
    <text evidence="2 6">Homodimer.</text>
</comment>
<dbReference type="EMBL" id="DSKY01000009">
    <property type="protein sequence ID" value="HDY58440.1"/>
    <property type="molecule type" value="Genomic_DNA"/>
</dbReference>
<proteinExistence type="inferred from homology"/>
<comment type="catalytic activity">
    <reaction evidence="6">
        <text>L-histidinol phosphate + 2-oxoglutarate = 3-(imidazol-4-yl)-2-oxopropyl phosphate + L-glutamate</text>
        <dbReference type="Rhea" id="RHEA:23744"/>
        <dbReference type="ChEBI" id="CHEBI:16810"/>
        <dbReference type="ChEBI" id="CHEBI:29985"/>
        <dbReference type="ChEBI" id="CHEBI:57766"/>
        <dbReference type="ChEBI" id="CHEBI:57980"/>
        <dbReference type="EC" id="2.6.1.9"/>
    </reaction>
</comment>
<dbReference type="CDD" id="cd00609">
    <property type="entry name" value="AAT_like"/>
    <property type="match status" value="1"/>
</dbReference>
<dbReference type="GO" id="GO:0004400">
    <property type="term" value="F:histidinol-phosphate transaminase activity"/>
    <property type="evidence" value="ECO:0007669"/>
    <property type="project" value="UniProtKB-UniRule"/>
</dbReference>
<keyword evidence="3 6" id="KW-0032">Aminotransferase</keyword>
<evidence type="ECO:0000256" key="3">
    <source>
        <dbReference type="ARBA" id="ARBA00022576"/>
    </source>
</evidence>
<evidence type="ECO:0000259" key="7">
    <source>
        <dbReference type="Pfam" id="PF00155"/>
    </source>
</evidence>
<dbReference type="PANTHER" id="PTHR43643">
    <property type="entry name" value="HISTIDINOL-PHOSPHATE AMINOTRANSFERASE 2"/>
    <property type="match status" value="1"/>
</dbReference>
<evidence type="ECO:0000256" key="5">
    <source>
        <dbReference type="ARBA" id="ARBA00022898"/>
    </source>
</evidence>
<dbReference type="GO" id="GO:0000105">
    <property type="term" value="P:L-histidine biosynthetic process"/>
    <property type="evidence" value="ECO:0007669"/>
    <property type="project" value="UniProtKB-UniRule"/>
</dbReference>
<comment type="cofactor">
    <cofactor evidence="1 6">
        <name>pyridoxal 5'-phosphate</name>
        <dbReference type="ChEBI" id="CHEBI:597326"/>
    </cofactor>
</comment>
<dbReference type="HAMAP" id="MF_01023">
    <property type="entry name" value="HisC_aminotrans_2"/>
    <property type="match status" value="1"/>
</dbReference>
<evidence type="ECO:0000256" key="1">
    <source>
        <dbReference type="ARBA" id="ARBA00001933"/>
    </source>
</evidence>
<keyword evidence="4 6" id="KW-0808">Transferase</keyword>
<dbReference type="GO" id="GO:0030170">
    <property type="term" value="F:pyridoxal phosphate binding"/>
    <property type="evidence" value="ECO:0007669"/>
    <property type="project" value="InterPro"/>
</dbReference>
<dbReference type="Pfam" id="PF00155">
    <property type="entry name" value="Aminotran_1_2"/>
    <property type="match status" value="1"/>
</dbReference>
<sequence>MGGLVIKARDFIEKIKPYKPGKPIEEVIRELNLKGEVIKLASNENPLGTSPLAIKAMRRALKESFLYPDDNCYYLKNVLARKFNVSSDEIIVGNGSVEILPLATLAYLNPDDSAVLSKGSFIWYKIAVSIAGAQLIEVPMKNYTHDLKAMLGAIQPNTKLVFIDNPINPTGRIVTKKEIEEFLANIPENILVIMDEAYREYIDAPEYPNSFKLFKEKKKNILILHTFSKIYGLAGARLGYGIAHRDIITNLMKLRISFNVNRISQVAGIAALEDEEFVKKTIKVNNAGKEYLYDAYKKIGLFYLPTHTNFIFVDFQKDSQIIFEGLQKQGIITRTIKEYGFPNALRITIGTEEQNHRLISALKKIL</sequence>
<organism evidence="8">
    <name type="scientific">candidate division WOR-3 bacterium</name>
    <dbReference type="NCBI Taxonomy" id="2052148"/>
    <lineage>
        <taxon>Bacteria</taxon>
        <taxon>Bacteria division WOR-3</taxon>
    </lineage>
</organism>
<protein>
    <recommendedName>
        <fullName evidence="6">Histidinol-phosphate aminotransferase</fullName>
        <ecNumber evidence="6">2.6.1.9</ecNumber>
    </recommendedName>
    <alternativeName>
        <fullName evidence="6">Imidazole acetol-phosphate transaminase</fullName>
    </alternativeName>
</protein>
<dbReference type="InterPro" id="IPR015422">
    <property type="entry name" value="PyrdxlP-dep_Trfase_small"/>
</dbReference>
<dbReference type="InterPro" id="IPR015421">
    <property type="entry name" value="PyrdxlP-dep_Trfase_major"/>
</dbReference>
<dbReference type="InterPro" id="IPR005861">
    <property type="entry name" value="HisP_aminotrans"/>
</dbReference>
<evidence type="ECO:0000256" key="6">
    <source>
        <dbReference type="HAMAP-Rule" id="MF_01023"/>
    </source>
</evidence>
<dbReference type="NCBIfam" id="TIGR01141">
    <property type="entry name" value="hisC"/>
    <property type="match status" value="1"/>
</dbReference>
<dbReference type="InterPro" id="IPR004839">
    <property type="entry name" value="Aminotransferase_I/II_large"/>
</dbReference>
<dbReference type="SUPFAM" id="SSF53383">
    <property type="entry name" value="PLP-dependent transferases"/>
    <property type="match status" value="1"/>
</dbReference>
<dbReference type="UniPathway" id="UPA00031">
    <property type="reaction ID" value="UER00012"/>
</dbReference>
<dbReference type="Gene3D" id="3.40.640.10">
    <property type="entry name" value="Type I PLP-dependent aspartate aminotransferase-like (Major domain)"/>
    <property type="match status" value="1"/>
</dbReference>
<comment type="pathway">
    <text evidence="6">Amino-acid biosynthesis; L-histidine biosynthesis; L-histidine from 5-phospho-alpha-D-ribose 1-diphosphate: step 7/9.</text>
</comment>
<dbReference type="PANTHER" id="PTHR43643:SF3">
    <property type="entry name" value="HISTIDINOL-PHOSPHATE AMINOTRANSFERASE"/>
    <property type="match status" value="1"/>
</dbReference>
<dbReference type="EC" id="2.6.1.9" evidence="6"/>
<feature type="domain" description="Aminotransferase class I/classII large" evidence="7">
    <location>
        <begin position="36"/>
        <end position="362"/>
    </location>
</feature>
<gene>
    <name evidence="6" type="primary">hisC</name>
    <name evidence="8" type="ORF">ENP86_02665</name>
</gene>
<comment type="similarity">
    <text evidence="6">Belongs to the class-II pyridoxal-phosphate-dependent aminotransferase family. Histidinol-phosphate aminotransferase subfamily.</text>
</comment>
<dbReference type="InterPro" id="IPR015424">
    <property type="entry name" value="PyrdxlP-dep_Trfase"/>
</dbReference>
<evidence type="ECO:0000256" key="2">
    <source>
        <dbReference type="ARBA" id="ARBA00011738"/>
    </source>
</evidence>
<accession>A0A7V1EHD5</accession>
<name>A0A7V1EHD5_UNCW3</name>